<dbReference type="PROSITE" id="PS51677">
    <property type="entry name" value="NODB"/>
    <property type="match status" value="1"/>
</dbReference>
<comment type="caution">
    <text evidence="12">The sequence shown here is derived from an EMBL/GenBank/DDBJ whole genome shotgun (WGS) entry which is preliminary data.</text>
</comment>
<keyword evidence="6" id="KW-0119">Carbohydrate metabolism</keyword>
<dbReference type="PANTHER" id="PTHR46471">
    <property type="entry name" value="CHITIN DEACETYLASE"/>
    <property type="match status" value="1"/>
</dbReference>
<dbReference type="Gene3D" id="3.20.20.370">
    <property type="entry name" value="Glycoside hydrolase/deacetylase"/>
    <property type="match status" value="1"/>
</dbReference>
<dbReference type="InterPro" id="IPR002509">
    <property type="entry name" value="NODB_dom"/>
</dbReference>
<evidence type="ECO:0000313" key="13">
    <source>
        <dbReference type="Proteomes" id="UP000186583"/>
    </source>
</evidence>
<comment type="cofactor">
    <cofactor evidence="1">
        <name>Co(2+)</name>
        <dbReference type="ChEBI" id="CHEBI:48828"/>
    </cofactor>
</comment>
<dbReference type="Gene3D" id="3.30.60.10">
    <property type="entry name" value="Endochitinase-like"/>
    <property type="match status" value="2"/>
</dbReference>
<keyword evidence="7" id="KW-0170">Cobalt</keyword>
<feature type="disulfide bond" evidence="8">
    <location>
        <begin position="54"/>
        <end position="68"/>
    </location>
</feature>
<dbReference type="PROSITE" id="PS00026">
    <property type="entry name" value="CHIT_BIND_I_1"/>
    <property type="match status" value="1"/>
</dbReference>
<evidence type="ECO:0000256" key="9">
    <source>
        <dbReference type="SAM" id="SignalP"/>
    </source>
</evidence>
<dbReference type="AlphaFoldDB" id="A0A1Q8RZA2"/>
<evidence type="ECO:0000256" key="8">
    <source>
        <dbReference type="PROSITE-ProRule" id="PRU00261"/>
    </source>
</evidence>
<dbReference type="OrthoDB" id="407355at2759"/>
<evidence type="ECO:0000259" key="11">
    <source>
        <dbReference type="PROSITE" id="PS51677"/>
    </source>
</evidence>
<reference evidence="12 13" key="1">
    <citation type="submission" date="2016-11" db="EMBL/GenBank/DDBJ databases">
        <title>Draft Genome Assembly of Colletotrichum chlorophyti a pathogen of herbaceous plants.</title>
        <authorList>
            <person name="Gan P."/>
            <person name="Narusaka M."/>
            <person name="Tsushima A."/>
            <person name="Narusaka Y."/>
            <person name="Takano Y."/>
            <person name="Shirasu K."/>
        </authorList>
    </citation>
    <scope>NUCLEOTIDE SEQUENCE [LARGE SCALE GENOMIC DNA]</scope>
    <source>
        <strain evidence="12 13">NTL11</strain>
    </source>
</reference>
<evidence type="ECO:0000256" key="4">
    <source>
        <dbReference type="ARBA" id="ARBA00022729"/>
    </source>
</evidence>
<keyword evidence="4 9" id="KW-0732">Signal</keyword>
<organism evidence="12 13">
    <name type="scientific">Colletotrichum chlorophyti</name>
    <dbReference type="NCBI Taxonomy" id="708187"/>
    <lineage>
        <taxon>Eukaryota</taxon>
        <taxon>Fungi</taxon>
        <taxon>Dikarya</taxon>
        <taxon>Ascomycota</taxon>
        <taxon>Pezizomycotina</taxon>
        <taxon>Sordariomycetes</taxon>
        <taxon>Hypocreomycetidae</taxon>
        <taxon>Glomerellales</taxon>
        <taxon>Glomerellaceae</taxon>
        <taxon>Colletotrichum</taxon>
    </lineage>
</organism>
<dbReference type="SUPFAM" id="SSF57016">
    <property type="entry name" value="Plant lectins/antimicrobial peptides"/>
    <property type="match status" value="2"/>
</dbReference>
<keyword evidence="8" id="KW-1015">Disulfide bond</keyword>
<dbReference type="PROSITE" id="PS50941">
    <property type="entry name" value="CHIT_BIND_I_2"/>
    <property type="match status" value="2"/>
</dbReference>
<comment type="caution">
    <text evidence="8">Lacks conserved residue(s) required for the propagation of feature annotation.</text>
</comment>
<evidence type="ECO:0000256" key="2">
    <source>
        <dbReference type="ARBA" id="ARBA00022669"/>
    </source>
</evidence>
<keyword evidence="3" id="KW-0479">Metal-binding</keyword>
<dbReference type="SUPFAM" id="SSF88713">
    <property type="entry name" value="Glycoside hydrolase/deacetylase"/>
    <property type="match status" value="1"/>
</dbReference>
<dbReference type="GO" id="GO:0005975">
    <property type="term" value="P:carbohydrate metabolic process"/>
    <property type="evidence" value="ECO:0007669"/>
    <property type="project" value="InterPro"/>
</dbReference>
<feature type="disulfide bond" evidence="8">
    <location>
        <begin position="112"/>
        <end position="124"/>
    </location>
</feature>
<keyword evidence="2 8" id="KW-0147">Chitin-binding</keyword>
<dbReference type="InterPro" id="IPR011330">
    <property type="entry name" value="Glyco_hydro/deAcase_b/a-brl"/>
</dbReference>
<dbReference type="STRING" id="708187.A0A1Q8RZA2"/>
<dbReference type="InterPro" id="IPR001002">
    <property type="entry name" value="Chitin-bd_1"/>
</dbReference>
<feature type="disulfide bond" evidence="8">
    <location>
        <begin position="103"/>
        <end position="118"/>
    </location>
</feature>
<dbReference type="PANTHER" id="PTHR46471:SF4">
    <property type="entry name" value="CHITIN DEACETYLASE"/>
    <property type="match status" value="1"/>
</dbReference>
<protein>
    <submittedName>
        <fullName evidence="12">Lectin/endochitinase 1</fullName>
    </submittedName>
</protein>
<accession>A0A1Q8RZA2</accession>
<evidence type="ECO:0000256" key="3">
    <source>
        <dbReference type="ARBA" id="ARBA00022723"/>
    </source>
</evidence>
<sequence>MSALNFILLVLTLSPGTAASPSLLLRDISPDNTCGTTGNGGTSFAYNCPSDLPCCSVNGWCGSTDAYCLTSNGCQTQFGTCTQDGSPGDGDVGDQGSSGTGLCGPANGNNVCASNECCSAAGYCGTTTDHCKAPDCLFQFGPACDANKIPPGLNTSSIARNQLGQVAYGGPGVYSCVNPGDVALTYDDGPASYTNDLLDLLKKYNATATFMITGNNNAKGEIDNTSFPWVNTIK</sequence>
<dbReference type="GO" id="GO:0008061">
    <property type="term" value="F:chitin binding"/>
    <property type="evidence" value="ECO:0007669"/>
    <property type="project" value="UniProtKB-UniRule"/>
</dbReference>
<keyword evidence="5" id="KW-0378">Hydrolase</keyword>
<feature type="domain" description="Chitin-binding type-1" evidence="10">
    <location>
        <begin position="100"/>
        <end position="146"/>
    </location>
</feature>
<dbReference type="CDD" id="cd00035">
    <property type="entry name" value="ChtBD1"/>
    <property type="match status" value="2"/>
</dbReference>
<evidence type="ECO:0000256" key="6">
    <source>
        <dbReference type="ARBA" id="ARBA00023277"/>
    </source>
</evidence>
<keyword evidence="13" id="KW-1185">Reference proteome</keyword>
<feature type="domain" description="Chitin-binding type-1" evidence="10">
    <location>
        <begin position="31"/>
        <end position="83"/>
    </location>
</feature>
<dbReference type="Proteomes" id="UP000186583">
    <property type="component" value="Unassembled WGS sequence"/>
</dbReference>
<dbReference type="GO" id="GO:0046872">
    <property type="term" value="F:metal ion binding"/>
    <property type="evidence" value="ECO:0007669"/>
    <property type="project" value="UniProtKB-KW"/>
</dbReference>
<dbReference type="GO" id="GO:0016810">
    <property type="term" value="F:hydrolase activity, acting on carbon-nitrogen (but not peptide) bonds"/>
    <property type="evidence" value="ECO:0007669"/>
    <property type="project" value="InterPro"/>
</dbReference>
<dbReference type="Pfam" id="PF00187">
    <property type="entry name" value="Chitin_bind_1"/>
    <property type="match status" value="1"/>
</dbReference>
<evidence type="ECO:0000256" key="5">
    <source>
        <dbReference type="ARBA" id="ARBA00022801"/>
    </source>
</evidence>
<feature type="disulfide bond" evidence="8">
    <location>
        <begin position="117"/>
        <end position="131"/>
    </location>
</feature>
<evidence type="ECO:0000313" key="12">
    <source>
        <dbReference type="EMBL" id="OLN92891.1"/>
    </source>
</evidence>
<name>A0A1Q8RZA2_9PEZI</name>
<proteinExistence type="predicted"/>
<feature type="chain" id="PRO_5012977352" evidence="9">
    <location>
        <begin position="20"/>
        <end position="234"/>
    </location>
</feature>
<evidence type="ECO:0000256" key="7">
    <source>
        <dbReference type="ARBA" id="ARBA00023285"/>
    </source>
</evidence>
<gene>
    <name evidence="12" type="ORF">CCHL11_08817</name>
</gene>
<feature type="domain" description="NodB homology" evidence="11">
    <location>
        <begin position="180"/>
        <end position="234"/>
    </location>
</feature>
<evidence type="ECO:0000256" key="1">
    <source>
        <dbReference type="ARBA" id="ARBA00001941"/>
    </source>
</evidence>
<feature type="signal peptide" evidence="9">
    <location>
        <begin position="1"/>
        <end position="19"/>
    </location>
</feature>
<dbReference type="InterPro" id="IPR036861">
    <property type="entry name" value="Endochitinase-like_sf"/>
</dbReference>
<dbReference type="Pfam" id="PF01522">
    <property type="entry name" value="Polysacc_deac_1"/>
    <property type="match status" value="1"/>
</dbReference>
<evidence type="ECO:0000259" key="10">
    <source>
        <dbReference type="PROSITE" id="PS50941"/>
    </source>
</evidence>
<dbReference type="EMBL" id="MPGH01000058">
    <property type="protein sequence ID" value="OLN92891.1"/>
    <property type="molecule type" value="Genomic_DNA"/>
</dbReference>
<dbReference type="InterPro" id="IPR018371">
    <property type="entry name" value="Chitin-binding_1_CS"/>
</dbReference>
<dbReference type="SMART" id="SM00270">
    <property type="entry name" value="ChtBD1"/>
    <property type="match status" value="2"/>
</dbReference>